<reference evidence="1" key="1">
    <citation type="submission" date="2022-01" db="EMBL/GenBank/DDBJ databases">
        <authorList>
            <person name="King R."/>
        </authorList>
    </citation>
    <scope>NUCLEOTIDE SEQUENCE</scope>
</reference>
<dbReference type="Gene3D" id="1.10.287.370">
    <property type="match status" value="1"/>
</dbReference>
<dbReference type="Pfam" id="PF02996">
    <property type="entry name" value="Prefoldin"/>
    <property type="match status" value="1"/>
</dbReference>
<dbReference type="SUPFAM" id="SSF46579">
    <property type="entry name" value="Prefoldin"/>
    <property type="match status" value="1"/>
</dbReference>
<dbReference type="AlphaFoldDB" id="A0A9N9QPD1"/>
<name>A0A9N9QPD1_9CUCU</name>
<evidence type="ECO:0000313" key="1">
    <source>
        <dbReference type="EMBL" id="CAG9767880.1"/>
    </source>
</evidence>
<accession>A0A9N9QPD1</accession>
<organism evidence="1 2">
    <name type="scientific">Ceutorhynchus assimilis</name>
    <name type="common">cabbage seed weevil</name>
    <dbReference type="NCBI Taxonomy" id="467358"/>
    <lineage>
        <taxon>Eukaryota</taxon>
        <taxon>Metazoa</taxon>
        <taxon>Ecdysozoa</taxon>
        <taxon>Arthropoda</taxon>
        <taxon>Hexapoda</taxon>
        <taxon>Insecta</taxon>
        <taxon>Pterygota</taxon>
        <taxon>Neoptera</taxon>
        <taxon>Endopterygota</taxon>
        <taxon>Coleoptera</taxon>
        <taxon>Polyphaga</taxon>
        <taxon>Cucujiformia</taxon>
        <taxon>Curculionidae</taxon>
        <taxon>Ceutorhynchinae</taxon>
        <taxon>Ceutorhynchus</taxon>
    </lineage>
</organism>
<dbReference type="OrthoDB" id="21413at2759"/>
<dbReference type="InterPro" id="IPR004127">
    <property type="entry name" value="Prefoldin_subunit_alpha"/>
</dbReference>
<proteinExistence type="predicted"/>
<dbReference type="InterPro" id="IPR009053">
    <property type="entry name" value="Prefoldin"/>
</dbReference>
<keyword evidence="2" id="KW-1185">Reference proteome</keyword>
<sequence length="186" mass="21509">MDKIDDYLSKKTEFLTLLEQDIDKNKIIHSQIEEKIKSLEKTRENIKSLHQQPEHIALIPLCKKLYVPGTLVHTGEYMVTKKAHPNSYSVLKTLEQTVKDLDEQILEQRGLFEKGSLAVSQLVDRKKLLLGEQDEDVIVEKLIVNDEEYHLAEEVAKMPNEIKSDKGVAVKVGQFFEIFEYEEEGR</sequence>
<protein>
    <submittedName>
        <fullName evidence="1">Uncharacterized protein</fullName>
    </submittedName>
</protein>
<gene>
    <name evidence="1" type="ORF">CEUTPL_LOCUS8434</name>
</gene>
<dbReference type="EMBL" id="OU892280">
    <property type="protein sequence ID" value="CAG9767880.1"/>
    <property type="molecule type" value="Genomic_DNA"/>
</dbReference>
<dbReference type="Proteomes" id="UP001152799">
    <property type="component" value="Chromosome 4"/>
</dbReference>
<evidence type="ECO:0000313" key="2">
    <source>
        <dbReference type="Proteomes" id="UP001152799"/>
    </source>
</evidence>